<accession>A0A1X1EDQ5</accession>
<name>A0A1X1EDQ5_9GAMM</name>
<dbReference type="KEGG" id="pgz:C2E15_11595"/>
<dbReference type="AlphaFoldDB" id="A0A1X1EDQ5"/>
<dbReference type="OrthoDB" id="6506540at2"/>
<reference evidence="1 2" key="1">
    <citation type="submission" date="2018-01" db="EMBL/GenBank/DDBJ databases">
        <title>Complete and assembled Genome of Pantoea gaviniae DSM22758T.</title>
        <authorList>
            <person name="Stevens M.J.A."/>
            <person name="Zurfluh K."/>
            <person name="Stephan R."/>
        </authorList>
    </citation>
    <scope>NUCLEOTIDE SEQUENCE [LARGE SCALE GENOMIC DNA]</scope>
    <source>
        <strain evidence="1 2">DSM 22758</strain>
    </source>
</reference>
<keyword evidence="2" id="KW-1185">Reference proteome</keyword>
<evidence type="ECO:0000313" key="1">
    <source>
        <dbReference type="EMBL" id="AUX93660.1"/>
    </source>
</evidence>
<dbReference type="Proteomes" id="UP000238365">
    <property type="component" value="Chromosome"/>
</dbReference>
<gene>
    <name evidence="1" type="ORF">C2E15_11595</name>
</gene>
<sequence>MKNKKVRLAHIYRGKEFIGHGIVIDSELLSQQLSSTIDTDAARRSAITAVFNLDAEMNENSVKIDVNDIKYQ</sequence>
<organism evidence="1 2">
    <name type="scientific">Mixta gaviniae</name>
    <dbReference type="NCBI Taxonomy" id="665914"/>
    <lineage>
        <taxon>Bacteria</taxon>
        <taxon>Pseudomonadati</taxon>
        <taxon>Pseudomonadota</taxon>
        <taxon>Gammaproteobacteria</taxon>
        <taxon>Enterobacterales</taxon>
        <taxon>Erwiniaceae</taxon>
        <taxon>Mixta</taxon>
    </lineage>
</organism>
<proteinExistence type="predicted"/>
<dbReference type="RefSeq" id="WP_104957506.1">
    <property type="nucleotide sequence ID" value="NZ_CP026377.1"/>
</dbReference>
<protein>
    <submittedName>
        <fullName evidence="1">Uncharacterized protein</fullName>
    </submittedName>
</protein>
<dbReference type="EMBL" id="CP026377">
    <property type="protein sequence ID" value="AUX93660.1"/>
    <property type="molecule type" value="Genomic_DNA"/>
</dbReference>
<evidence type="ECO:0000313" key="2">
    <source>
        <dbReference type="Proteomes" id="UP000238365"/>
    </source>
</evidence>